<accession>A0A1B0AYE0</accession>
<dbReference type="EMBL" id="JXJN01005700">
    <property type="status" value="NOT_ANNOTATED_CDS"/>
    <property type="molecule type" value="Genomic_DNA"/>
</dbReference>
<protein>
    <recommendedName>
        <fullName evidence="9">Mitochondrial pyruvate carrier</fullName>
    </recommendedName>
</protein>
<name>A0A1B0AYE0_9MUSC</name>
<keyword evidence="3 9" id="KW-0813">Transport</keyword>
<dbReference type="STRING" id="67801.A0A1B0AYE0"/>
<evidence type="ECO:0000313" key="10">
    <source>
        <dbReference type="EnsemblMetazoa" id="GPPI012815-PA"/>
    </source>
</evidence>
<keyword evidence="8" id="KW-0472">Membrane</keyword>
<keyword evidence="6" id="KW-1133">Transmembrane helix</keyword>
<comment type="subcellular location">
    <subcellularLocation>
        <location evidence="1 9">Mitochondrion inner membrane</location>
        <topology evidence="1 9">Multi-pass membrane protein</topology>
    </subcellularLocation>
</comment>
<evidence type="ECO:0000256" key="9">
    <source>
        <dbReference type="RuleBase" id="RU363100"/>
    </source>
</evidence>
<dbReference type="GO" id="GO:0006850">
    <property type="term" value="P:pyruvate import into mitochondria"/>
    <property type="evidence" value="ECO:0007669"/>
    <property type="project" value="InterPro"/>
</dbReference>
<dbReference type="EMBL" id="JXJN01005698">
    <property type="status" value="NOT_ANNOTATED_CDS"/>
    <property type="molecule type" value="Genomic_DNA"/>
</dbReference>
<evidence type="ECO:0000256" key="8">
    <source>
        <dbReference type="ARBA" id="ARBA00023136"/>
    </source>
</evidence>
<dbReference type="VEuPathDB" id="VectorBase:GPPI012815"/>
<evidence type="ECO:0000256" key="7">
    <source>
        <dbReference type="ARBA" id="ARBA00023128"/>
    </source>
</evidence>
<keyword evidence="4" id="KW-0812">Transmembrane</keyword>
<dbReference type="AlphaFoldDB" id="A0A1B0AYE0"/>
<evidence type="ECO:0000256" key="1">
    <source>
        <dbReference type="ARBA" id="ARBA00004448"/>
    </source>
</evidence>
<dbReference type="Proteomes" id="UP000092460">
    <property type="component" value="Unassembled WGS sequence"/>
</dbReference>
<keyword evidence="5 9" id="KW-0999">Mitochondrion inner membrane</keyword>
<keyword evidence="7 9" id="KW-0496">Mitochondrion</keyword>
<dbReference type="GO" id="GO:0005743">
    <property type="term" value="C:mitochondrial inner membrane"/>
    <property type="evidence" value="ECO:0007669"/>
    <property type="project" value="UniProtKB-SubCell"/>
</dbReference>
<reference evidence="11" key="1">
    <citation type="submission" date="2015-01" db="EMBL/GenBank/DDBJ databases">
        <authorList>
            <person name="Aksoy S."/>
            <person name="Warren W."/>
            <person name="Wilson R.K."/>
        </authorList>
    </citation>
    <scope>NUCLEOTIDE SEQUENCE [LARGE SCALE GENOMIC DNA]</scope>
    <source>
        <strain evidence="11">IAEA</strain>
    </source>
</reference>
<evidence type="ECO:0000256" key="4">
    <source>
        <dbReference type="ARBA" id="ARBA00022692"/>
    </source>
</evidence>
<comment type="function">
    <text evidence="9">Mediates the uptake of pyruvate into mitochondria.</text>
</comment>
<evidence type="ECO:0000256" key="5">
    <source>
        <dbReference type="ARBA" id="ARBA00022792"/>
    </source>
</evidence>
<proteinExistence type="inferred from homology"/>
<organism evidence="10 11">
    <name type="scientific">Glossina palpalis gambiensis</name>
    <dbReference type="NCBI Taxonomy" id="67801"/>
    <lineage>
        <taxon>Eukaryota</taxon>
        <taxon>Metazoa</taxon>
        <taxon>Ecdysozoa</taxon>
        <taxon>Arthropoda</taxon>
        <taxon>Hexapoda</taxon>
        <taxon>Insecta</taxon>
        <taxon>Pterygota</taxon>
        <taxon>Neoptera</taxon>
        <taxon>Endopterygota</taxon>
        <taxon>Diptera</taxon>
        <taxon>Brachycera</taxon>
        <taxon>Muscomorpha</taxon>
        <taxon>Hippoboscoidea</taxon>
        <taxon>Glossinidae</taxon>
        <taxon>Glossina</taxon>
    </lineage>
</organism>
<evidence type="ECO:0000256" key="6">
    <source>
        <dbReference type="ARBA" id="ARBA00022989"/>
    </source>
</evidence>
<comment type="similarity">
    <text evidence="2 9">Belongs to the mitochondrial pyruvate carrier (MPC) (TC 2.A.105) family.</text>
</comment>
<sequence>MSSNGGMGRKIFEYFTNKEMRQYLMSTHFWGPVVTWGIPLAAIADTQKDAKLISGKMTLALTVYSGVFMRFALKVKPKNMLLFACHVTNATVQTIQAVRYIKYQFSSDKKSIAVPSAAM</sequence>
<evidence type="ECO:0000256" key="2">
    <source>
        <dbReference type="ARBA" id="ARBA00006416"/>
    </source>
</evidence>
<dbReference type="EMBL" id="JXJN01005699">
    <property type="status" value="NOT_ANNOTATED_CDS"/>
    <property type="molecule type" value="Genomic_DNA"/>
</dbReference>
<reference evidence="10" key="2">
    <citation type="submission" date="2020-05" db="UniProtKB">
        <authorList>
            <consortium name="EnsemblMetazoa"/>
        </authorList>
    </citation>
    <scope>IDENTIFICATION</scope>
    <source>
        <strain evidence="10">IAEA</strain>
    </source>
</reference>
<dbReference type="InterPro" id="IPR005336">
    <property type="entry name" value="MPC"/>
</dbReference>
<keyword evidence="11" id="KW-1185">Reference proteome</keyword>
<dbReference type="EnsemblMetazoa" id="GPPI012815-RA">
    <property type="protein sequence ID" value="GPPI012815-PA"/>
    <property type="gene ID" value="GPPI012815"/>
</dbReference>
<evidence type="ECO:0000256" key="3">
    <source>
        <dbReference type="ARBA" id="ARBA00022448"/>
    </source>
</evidence>
<dbReference type="Pfam" id="PF03650">
    <property type="entry name" value="MPC"/>
    <property type="match status" value="1"/>
</dbReference>
<evidence type="ECO:0000313" key="11">
    <source>
        <dbReference type="Proteomes" id="UP000092460"/>
    </source>
</evidence>
<dbReference type="PANTHER" id="PTHR14154">
    <property type="entry name" value="UPF0041 BRAIN PROTEIN 44-RELATED"/>
    <property type="match status" value="1"/>
</dbReference>